<dbReference type="EMBL" id="UYYA01000178">
    <property type="protein sequence ID" value="VDM52853.1"/>
    <property type="molecule type" value="Genomic_DNA"/>
</dbReference>
<sequence>MGLSVGCLRHDDPRLLHCRWTRQQPHRNRFTRVSWVELLMGNEQLRRPEMSQ</sequence>
<keyword evidence="2" id="KW-1185">Reference proteome</keyword>
<gene>
    <name evidence="1" type="ORF">ACOC_LOCUS1268</name>
</gene>
<accession>A0A0R3PBZ2</accession>
<proteinExistence type="predicted"/>
<organism evidence="3">
    <name type="scientific">Angiostrongylus costaricensis</name>
    <name type="common">Nematode worm</name>
    <dbReference type="NCBI Taxonomy" id="334426"/>
    <lineage>
        <taxon>Eukaryota</taxon>
        <taxon>Metazoa</taxon>
        <taxon>Ecdysozoa</taxon>
        <taxon>Nematoda</taxon>
        <taxon>Chromadorea</taxon>
        <taxon>Rhabditida</taxon>
        <taxon>Rhabditina</taxon>
        <taxon>Rhabditomorpha</taxon>
        <taxon>Strongyloidea</taxon>
        <taxon>Metastrongylidae</taxon>
        <taxon>Angiostrongylus</taxon>
    </lineage>
</organism>
<name>A0A0R3PBZ2_ANGCS</name>
<evidence type="ECO:0000313" key="1">
    <source>
        <dbReference type="EMBL" id="VDM52853.1"/>
    </source>
</evidence>
<reference evidence="1 2" key="2">
    <citation type="submission" date="2018-11" db="EMBL/GenBank/DDBJ databases">
        <authorList>
            <consortium name="Pathogen Informatics"/>
        </authorList>
    </citation>
    <scope>NUCLEOTIDE SEQUENCE [LARGE SCALE GENOMIC DNA]</scope>
    <source>
        <strain evidence="1 2">Costa Rica</strain>
    </source>
</reference>
<reference evidence="3" key="1">
    <citation type="submission" date="2017-02" db="UniProtKB">
        <authorList>
            <consortium name="WormBaseParasite"/>
        </authorList>
    </citation>
    <scope>IDENTIFICATION</scope>
</reference>
<evidence type="ECO:0000313" key="3">
    <source>
        <dbReference type="WBParaSite" id="ACOC_0000126701-mRNA-1"/>
    </source>
</evidence>
<dbReference type="AlphaFoldDB" id="A0A0R3PBZ2"/>
<dbReference type="WBParaSite" id="ACOC_0000126701-mRNA-1">
    <property type="protein sequence ID" value="ACOC_0000126701-mRNA-1"/>
    <property type="gene ID" value="ACOC_0000126701"/>
</dbReference>
<protein>
    <submittedName>
        <fullName evidence="3">SRCR domain-containing protein</fullName>
    </submittedName>
</protein>
<dbReference type="Proteomes" id="UP000267027">
    <property type="component" value="Unassembled WGS sequence"/>
</dbReference>
<evidence type="ECO:0000313" key="2">
    <source>
        <dbReference type="Proteomes" id="UP000267027"/>
    </source>
</evidence>